<comment type="caution">
    <text evidence="2">The sequence shown here is derived from an EMBL/GenBank/DDBJ whole genome shotgun (WGS) entry which is preliminary data.</text>
</comment>
<keyword evidence="1" id="KW-0812">Transmembrane</keyword>
<dbReference type="AlphaFoldDB" id="A0A8H7D6T4"/>
<feature type="transmembrane region" description="Helical" evidence="1">
    <location>
        <begin position="48"/>
        <end position="70"/>
    </location>
</feature>
<keyword evidence="3" id="KW-1185">Reference proteome</keyword>
<protein>
    <submittedName>
        <fullName evidence="2">Uncharacterized protein</fullName>
    </submittedName>
</protein>
<keyword evidence="1" id="KW-0472">Membrane</keyword>
<evidence type="ECO:0000313" key="2">
    <source>
        <dbReference type="EMBL" id="KAF7360958.1"/>
    </source>
</evidence>
<name>A0A8H7D6T4_9AGAR</name>
<feature type="transmembrane region" description="Helical" evidence="1">
    <location>
        <begin position="118"/>
        <end position="137"/>
    </location>
</feature>
<evidence type="ECO:0000313" key="3">
    <source>
        <dbReference type="Proteomes" id="UP000623467"/>
    </source>
</evidence>
<keyword evidence="1" id="KW-1133">Transmembrane helix</keyword>
<dbReference type="OrthoDB" id="2756618at2759"/>
<feature type="transmembrane region" description="Helical" evidence="1">
    <location>
        <begin position="149"/>
        <end position="169"/>
    </location>
</feature>
<dbReference type="Proteomes" id="UP000623467">
    <property type="component" value="Unassembled WGS sequence"/>
</dbReference>
<accession>A0A8H7D6T4</accession>
<feature type="transmembrane region" description="Helical" evidence="1">
    <location>
        <begin position="189"/>
        <end position="211"/>
    </location>
</feature>
<feature type="transmembrane region" description="Helical" evidence="1">
    <location>
        <begin position="18"/>
        <end position="36"/>
    </location>
</feature>
<gene>
    <name evidence="2" type="ORF">MSAN_01125900</name>
</gene>
<evidence type="ECO:0000256" key="1">
    <source>
        <dbReference type="SAM" id="Phobius"/>
    </source>
</evidence>
<proteinExistence type="predicted"/>
<dbReference type="EMBL" id="JACAZH010000008">
    <property type="protein sequence ID" value="KAF7360958.1"/>
    <property type="molecule type" value="Genomic_DNA"/>
</dbReference>
<sequence>MPGISTLPANLTTLVLETFLYGLLLLLFISAIYLLSTRRTLARQTARYHLSSLVFLAIAALFLVVTTASLRCQFDFANDLPSKHWSIVVYQAFFTWIHLGNPVSQDAFYADLAQPSEIAKIVLTVIAVLLGDAIVTYRLWIVWDRNIRVVMFPIFAHIGLTVSCVALIIEVATPKSNLRGTDFVNESKPWQATGAVLSLLANVYSTGFIAFRIWRVTKMVSSSESTLKVSIFCLFGSG</sequence>
<organism evidence="2 3">
    <name type="scientific">Mycena sanguinolenta</name>
    <dbReference type="NCBI Taxonomy" id="230812"/>
    <lineage>
        <taxon>Eukaryota</taxon>
        <taxon>Fungi</taxon>
        <taxon>Dikarya</taxon>
        <taxon>Basidiomycota</taxon>
        <taxon>Agaricomycotina</taxon>
        <taxon>Agaricomycetes</taxon>
        <taxon>Agaricomycetidae</taxon>
        <taxon>Agaricales</taxon>
        <taxon>Marasmiineae</taxon>
        <taxon>Mycenaceae</taxon>
        <taxon>Mycena</taxon>
    </lineage>
</organism>
<reference evidence="2" key="1">
    <citation type="submission" date="2020-05" db="EMBL/GenBank/DDBJ databases">
        <title>Mycena genomes resolve the evolution of fungal bioluminescence.</title>
        <authorList>
            <person name="Tsai I.J."/>
        </authorList>
    </citation>
    <scope>NUCLEOTIDE SEQUENCE</scope>
    <source>
        <strain evidence="2">160909Yilan</strain>
    </source>
</reference>